<name>A0A6J5LP32_9CAUD</name>
<dbReference type="EMBL" id="LR796249">
    <property type="protein sequence ID" value="CAB4131623.1"/>
    <property type="molecule type" value="Genomic_DNA"/>
</dbReference>
<gene>
    <name evidence="3" type="ORF">UFOVP127_185</name>
    <name evidence="4" type="ORF">UFOVP276_48</name>
</gene>
<feature type="region of interest" description="Disordered" evidence="2">
    <location>
        <begin position="371"/>
        <end position="406"/>
    </location>
</feature>
<evidence type="ECO:0000313" key="4">
    <source>
        <dbReference type="EMBL" id="CAB4135023.1"/>
    </source>
</evidence>
<sequence>MSEDALFKALSTSNQIPWDKAAEHFMYMKIASGGLYVDEIDQLKEAAAGLAPEDVQRALDQGTISGIRSSVSQDITNKAKHQRTHGERVGKGVGSIAGLAGGVLAGRGGHTAGEKAFRAAVGLIGGHEAGKVIGQELDAHKLNKRGSMEKDSGVLSSVGGWALKNPRMAMGAAGAGLGALAGAAGTAGDPNASMLGGAAKGALVGGGLGLAGSHFGMKAMANKGMSAGMKLPGGKSLTLAPSMAAGKLNPGLKMASMNKLKQAMIKEGWSLRNLFRAAPDIIPPGDVGEAALSGGLQEGPSGAINEAAGQVGGLAGHALGEKLHYPALGAMAGNLGAKGIAGQLTEGMDAPKTAAANKLLSVIRAFKKTAEEPRGGLSTTDEDAPVGPNEASGNQYPPTHDEMGAAPDAAPVVNVDQDLQPDPSDAIMELLQRGNESEFHAARADEAQQAASTAEERASMLESQMQQLLQEIDQVKQESGGQAQQASEQAMMASQDAMSARTESQAAQQQMMMLRQSITSYRQQLMDMLAQDPTAAAGPPQVPVGPPPGPAGMAGPTGGPGDMGQPMPAGPMGPEGGAGPEGQPQEAAPPAAAEGAPKTETPKAPKAEAPPSSGVNVNIHAPKAAKPASKE</sequence>
<keyword evidence="1" id="KW-0175">Coiled coil</keyword>
<feature type="compositionally biased region" description="Pro residues" evidence="2">
    <location>
        <begin position="540"/>
        <end position="550"/>
    </location>
</feature>
<organism evidence="4">
    <name type="scientific">uncultured Caudovirales phage</name>
    <dbReference type="NCBI Taxonomy" id="2100421"/>
    <lineage>
        <taxon>Viruses</taxon>
        <taxon>Duplodnaviria</taxon>
        <taxon>Heunggongvirae</taxon>
        <taxon>Uroviricota</taxon>
        <taxon>Caudoviricetes</taxon>
        <taxon>Peduoviridae</taxon>
        <taxon>Maltschvirus</taxon>
        <taxon>Maltschvirus maltsch</taxon>
    </lineage>
</organism>
<evidence type="ECO:0000256" key="2">
    <source>
        <dbReference type="SAM" id="MobiDB-lite"/>
    </source>
</evidence>
<reference evidence="4" key="1">
    <citation type="submission" date="2020-04" db="EMBL/GenBank/DDBJ databases">
        <authorList>
            <person name="Chiriac C."/>
            <person name="Salcher M."/>
            <person name="Ghai R."/>
            <person name="Kavagutti S V."/>
        </authorList>
    </citation>
    <scope>NUCLEOTIDE SEQUENCE</scope>
</reference>
<accession>A0A6J5LP32</accession>
<evidence type="ECO:0000313" key="3">
    <source>
        <dbReference type="EMBL" id="CAB4131623.1"/>
    </source>
</evidence>
<evidence type="ECO:0000256" key="1">
    <source>
        <dbReference type="SAM" id="Coils"/>
    </source>
</evidence>
<protein>
    <submittedName>
        <fullName evidence="4">Uncharacterized protein</fullName>
    </submittedName>
</protein>
<feature type="compositionally biased region" description="Low complexity" evidence="2">
    <location>
        <begin position="581"/>
        <end position="599"/>
    </location>
</feature>
<feature type="compositionally biased region" description="Low complexity" evidence="2">
    <location>
        <begin position="563"/>
        <end position="572"/>
    </location>
</feature>
<proteinExistence type="predicted"/>
<feature type="region of interest" description="Disordered" evidence="2">
    <location>
        <begin position="533"/>
        <end position="631"/>
    </location>
</feature>
<dbReference type="EMBL" id="LR796294">
    <property type="protein sequence ID" value="CAB4135023.1"/>
    <property type="molecule type" value="Genomic_DNA"/>
</dbReference>
<feature type="coiled-coil region" evidence="1">
    <location>
        <begin position="444"/>
        <end position="478"/>
    </location>
</feature>